<dbReference type="Pfam" id="PF18175">
    <property type="entry name" value="HU-CCDC81_bac_2"/>
    <property type="match status" value="1"/>
</dbReference>
<gene>
    <name evidence="3" type="ORF">EZJ43_07195</name>
</gene>
<dbReference type="AlphaFoldDB" id="A0A4R5MLG1"/>
<evidence type="ECO:0000259" key="2">
    <source>
        <dbReference type="PROSITE" id="PS51724"/>
    </source>
</evidence>
<evidence type="ECO:0000313" key="4">
    <source>
        <dbReference type="Proteomes" id="UP000295668"/>
    </source>
</evidence>
<dbReference type="OrthoDB" id="653949at2"/>
<dbReference type="Gene3D" id="3.30.70.1070">
    <property type="entry name" value="Sporulation related repeat"/>
    <property type="match status" value="1"/>
</dbReference>
<evidence type="ECO:0000313" key="3">
    <source>
        <dbReference type="EMBL" id="TDG36306.1"/>
    </source>
</evidence>
<accession>A0A4R5MLG1</accession>
<organism evidence="3 4">
    <name type="scientific">Pedobacter changchengzhani</name>
    <dbReference type="NCBI Taxonomy" id="2529274"/>
    <lineage>
        <taxon>Bacteria</taxon>
        <taxon>Pseudomonadati</taxon>
        <taxon>Bacteroidota</taxon>
        <taxon>Sphingobacteriia</taxon>
        <taxon>Sphingobacteriales</taxon>
        <taxon>Sphingobacteriaceae</taxon>
        <taxon>Pedobacter</taxon>
    </lineage>
</organism>
<dbReference type="InterPro" id="IPR040495">
    <property type="entry name" value="HU-CCDC81_bac_1"/>
</dbReference>
<reference evidence="3 4" key="1">
    <citation type="submission" date="2019-02" db="EMBL/GenBank/DDBJ databases">
        <title>Pedobacter sp. nov., a novel speices isolated from soil of pinguins habitat in Antarcitica.</title>
        <authorList>
            <person name="He R.-H."/>
        </authorList>
    </citation>
    <scope>NUCLEOTIDE SEQUENCE [LARGE SCALE GENOMIC DNA]</scope>
    <source>
        <strain evidence="3 4">E01020</strain>
    </source>
</reference>
<dbReference type="Proteomes" id="UP000295668">
    <property type="component" value="Unassembled WGS sequence"/>
</dbReference>
<feature type="transmembrane region" description="Helical" evidence="1">
    <location>
        <begin position="283"/>
        <end position="304"/>
    </location>
</feature>
<keyword evidence="1" id="KW-0812">Transmembrane</keyword>
<keyword evidence="4" id="KW-1185">Reference proteome</keyword>
<dbReference type="SUPFAM" id="SSF110997">
    <property type="entry name" value="Sporulation related repeat"/>
    <property type="match status" value="1"/>
</dbReference>
<dbReference type="RefSeq" id="WP_133262036.1">
    <property type="nucleotide sequence ID" value="NZ_SJCY01000004.1"/>
</dbReference>
<keyword evidence="1" id="KW-0472">Membrane</keyword>
<dbReference type="InterPro" id="IPR041268">
    <property type="entry name" value="HU-CCDC81_bac_2"/>
</dbReference>
<feature type="domain" description="SPOR" evidence="2">
    <location>
        <begin position="367"/>
        <end position="443"/>
    </location>
</feature>
<dbReference type="Pfam" id="PF18174">
    <property type="entry name" value="HU-CCDC81_bac_1"/>
    <property type="match status" value="1"/>
</dbReference>
<evidence type="ECO:0000256" key="1">
    <source>
        <dbReference type="SAM" id="Phobius"/>
    </source>
</evidence>
<dbReference type="EMBL" id="SJCY01000004">
    <property type="protein sequence ID" value="TDG36306.1"/>
    <property type="molecule type" value="Genomic_DNA"/>
</dbReference>
<dbReference type="GO" id="GO:0042834">
    <property type="term" value="F:peptidoglycan binding"/>
    <property type="evidence" value="ECO:0007669"/>
    <property type="project" value="InterPro"/>
</dbReference>
<name>A0A4R5MLG1_9SPHI</name>
<proteinExistence type="predicted"/>
<dbReference type="PROSITE" id="PS51724">
    <property type="entry name" value="SPOR"/>
    <property type="match status" value="1"/>
</dbReference>
<dbReference type="InterPro" id="IPR007730">
    <property type="entry name" value="SPOR-like_dom"/>
</dbReference>
<protein>
    <submittedName>
        <fullName evidence="3">SPOR domain-containing protein</fullName>
    </submittedName>
</protein>
<comment type="caution">
    <text evidence="3">The sequence shown here is derived from an EMBL/GenBank/DDBJ whole genome shotgun (WGS) entry which is preliminary data.</text>
</comment>
<dbReference type="Pfam" id="PF05036">
    <property type="entry name" value="SPOR"/>
    <property type="match status" value="1"/>
</dbReference>
<keyword evidence="1" id="KW-1133">Transmembrane helix</keyword>
<dbReference type="InterPro" id="IPR036680">
    <property type="entry name" value="SPOR-like_sf"/>
</dbReference>
<sequence length="448" mass="50706">MDIILYLEEILLQNKEVGITGLGTLYKKKFAGKYDKEQKSFVPPSFTLQFTPEVKNADILVSYIAEKRNISADSAQYFVDQFIEEINQKLELEHEAVLTNIGRLFYTEADGLSFEPAKKINYGSEFFGLPVLPEIHQEEVDQMANTESAVEDENIIVEEDKESTEILNNVTPIVEPIIENVDLDEVRDDLKNTLSHAESIPETIIETPEFIKEQHEAHPNQFGHQPEAEQELAKTYVNLEEDKQEELPASDVPEFIKEQHEEHPNRFGNDPLTTNEEEKPKSIWPKILIAILVLLIIAGLTYLYKPELFNSATKEKPSIAIIPNRTVIIPDTTKIKQDSIAKADSILKVNLVPNKADTSKLIANNSKKLETTFEVIGASFRTTKMAERFVKQMKGYGITAKIVPVEGPYKKVSIASFKTEQEALDARPALSKKVKIKELDIKQINTQP</sequence>